<dbReference type="SUPFAM" id="SSF55811">
    <property type="entry name" value="Nudix"/>
    <property type="match status" value="1"/>
</dbReference>
<dbReference type="InterPro" id="IPR020084">
    <property type="entry name" value="NUDIX_hydrolase_CS"/>
</dbReference>
<dbReference type="Pfam" id="PF00293">
    <property type="entry name" value="NUDIX"/>
    <property type="match status" value="1"/>
</dbReference>
<keyword evidence="5" id="KW-0479">Metal-binding</keyword>
<dbReference type="CDD" id="cd03425">
    <property type="entry name" value="NUDIX_MutT_NudA_like"/>
    <property type="match status" value="1"/>
</dbReference>
<comment type="cofactor">
    <cofactor evidence="1">
        <name>Mg(2+)</name>
        <dbReference type="ChEBI" id="CHEBI:18420"/>
    </cofactor>
</comment>
<sequence>MVAAALLDDLSRPRTLLTAQRTEPPRLAGGWELPGGKVDPGEDLMTALAREIREELGVEITVGQHIPGPLEGWWPLGASYALAVWTAGVRDGIPQPLEDHAQLRWLTRADLWSVPWLASNSPIVEAVAATVWNRPASPGPAPTQ</sequence>
<comment type="similarity">
    <text evidence="2 12">Belongs to the Nudix hydrolase family.</text>
</comment>
<feature type="domain" description="Nudix hydrolase" evidence="13">
    <location>
        <begin position="1"/>
        <end position="131"/>
    </location>
</feature>
<evidence type="ECO:0000256" key="7">
    <source>
        <dbReference type="ARBA" id="ARBA00022801"/>
    </source>
</evidence>
<keyword evidence="4" id="KW-0235">DNA replication</keyword>
<evidence type="ECO:0000256" key="1">
    <source>
        <dbReference type="ARBA" id="ARBA00001946"/>
    </source>
</evidence>
<keyword evidence="8" id="KW-0460">Magnesium</keyword>
<keyword evidence="7 12" id="KW-0378">Hydrolase</keyword>
<dbReference type="PANTHER" id="PTHR47707">
    <property type="entry name" value="8-OXO-DGTP DIPHOSPHATASE"/>
    <property type="match status" value="1"/>
</dbReference>
<comment type="caution">
    <text evidence="14">The sequence shown here is derived from an EMBL/GenBank/DDBJ whole genome shotgun (WGS) entry which is preliminary data.</text>
</comment>
<dbReference type="InterPro" id="IPR047127">
    <property type="entry name" value="MutT-like"/>
</dbReference>
<dbReference type="Gene3D" id="3.90.79.10">
    <property type="entry name" value="Nucleoside Triphosphate Pyrophosphohydrolase"/>
    <property type="match status" value="1"/>
</dbReference>
<reference evidence="15" key="1">
    <citation type="journal article" date="2019" name="Int. J. Syst. Evol. Microbiol.">
        <title>The Global Catalogue of Microorganisms (GCM) 10K type strain sequencing project: providing services to taxonomists for standard genome sequencing and annotation.</title>
        <authorList>
            <consortium name="The Broad Institute Genomics Platform"/>
            <consortium name="The Broad Institute Genome Sequencing Center for Infectious Disease"/>
            <person name="Wu L."/>
            <person name="Ma J."/>
        </authorList>
    </citation>
    <scope>NUCLEOTIDE SEQUENCE [LARGE SCALE GENOMIC DNA]</scope>
    <source>
        <strain evidence="15">JCM 15592</strain>
    </source>
</reference>
<keyword evidence="9" id="KW-0234">DNA repair</keyword>
<evidence type="ECO:0000256" key="12">
    <source>
        <dbReference type="RuleBase" id="RU003476"/>
    </source>
</evidence>
<dbReference type="InterPro" id="IPR020476">
    <property type="entry name" value="Nudix_hydrolase"/>
</dbReference>
<dbReference type="EMBL" id="BAAAPO010000021">
    <property type="protein sequence ID" value="GAA1788815.1"/>
    <property type="molecule type" value="Genomic_DNA"/>
</dbReference>
<evidence type="ECO:0000256" key="10">
    <source>
        <dbReference type="ARBA" id="ARBA00035861"/>
    </source>
</evidence>
<evidence type="ECO:0000256" key="9">
    <source>
        <dbReference type="ARBA" id="ARBA00023204"/>
    </source>
</evidence>
<dbReference type="PROSITE" id="PS00893">
    <property type="entry name" value="NUDIX_BOX"/>
    <property type="match status" value="1"/>
</dbReference>
<keyword evidence="6" id="KW-0227">DNA damage</keyword>
<dbReference type="PANTHER" id="PTHR47707:SF1">
    <property type="entry name" value="NUDIX HYDROLASE FAMILY PROTEIN"/>
    <property type="match status" value="1"/>
</dbReference>
<evidence type="ECO:0000313" key="15">
    <source>
        <dbReference type="Proteomes" id="UP001499938"/>
    </source>
</evidence>
<comment type="catalytic activity">
    <reaction evidence="10">
        <text>8-oxo-dGTP + H2O = 8-oxo-dGMP + diphosphate + H(+)</text>
        <dbReference type="Rhea" id="RHEA:31575"/>
        <dbReference type="ChEBI" id="CHEBI:15377"/>
        <dbReference type="ChEBI" id="CHEBI:15378"/>
        <dbReference type="ChEBI" id="CHEBI:33019"/>
        <dbReference type="ChEBI" id="CHEBI:63224"/>
        <dbReference type="ChEBI" id="CHEBI:77896"/>
        <dbReference type="EC" id="3.6.1.55"/>
    </reaction>
</comment>
<name>A0ABP4XR32_9MICO</name>
<evidence type="ECO:0000256" key="6">
    <source>
        <dbReference type="ARBA" id="ARBA00022763"/>
    </source>
</evidence>
<evidence type="ECO:0000256" key="2">
    <source>
        <dbReference type="ARBA" id="ARBA00005582"/>
    </source>
</evidence>
<dbReference type="InterPro" id="IPR015797">
    <property type="entry name" value="NUDIX_hydrolase-like_dom_sf"/>
</dbReference>
<proteinExistence type="inferred from homology"/>
<protein>
    <recommendedName>
        <fullName evidence="11">8-oxo-dGTP diphosphatase</fullName>
        <ecNumber evidence="11">3.6.1.55</ecNumber>
    </recommendedName>
</protein>
<gene>
    <name evidence="14" type="ORF">GCM10009811_12180</name>
</gene>
<evidence type="ECO:0000313" key="14">
    <source>
        <dbReference type="EMBL" id="GAA1788815.1"/>
    </source>
</evidence>
<dbReference type="Proteomes" id="UP001499938">
    <property type="component" value="Unassembled WGS sequence"/>
</dbReference>
<dbReference type="PRINTS" id="PR00502">
    <property type="entry name" value="NUDIXFAMILY"/>
</dbReference>
<keyword evidence="3" id="KW-0515">Mutator protein</keyword>
<accession>A0ABP4XR32</accession>
<dbReference type="PROSITE" id="PS51462">
    <property type="entry name" value="NUDIX"/>
    <property type="match status" value="1"/>
</dbReference>
<organism evidence="14 15">
    <name type="scientific">Nostocoides veronense</name>
    <dbReference type="NCBI Taxonomy" id="330836"/>
    <lineage>
        <taxon>Bacteria</taxon>
        <taxon>Bacillati</taxon>
        <taxon>Actinomycetota</taxon>
        <taxon>Actinomycetes</taxon>
        <taxon>Micrococcales</taxon>
        <taxon>Intrasporangiaceae</taxon>
        <taxon>Nostocoides</taxon>
    </lineage>
</organism>
<evidence type="ECO:0000259" key="13">
    <source>
        <dbReference type="PROSITE" id="PS51462"/>
    </source>
</evidence>
<evidence type="ECO:0000256" key="5">
    <source>
        <dbReference type="ARBA" id="ARBA00022723"/>
    </source>
</evidence>
<evidence type="ECO:0000256" key="4">
    <source>
        <dbReference type="ARBA" id="ARBA00022705"/>
    </source>
</evidence>
<evidence type="ECO:0000256" key="3">
    <source>
        <dbReference type="ARBA" id="ARBA00022457"/>
    </source>
</evidence>
<dbReference type="EC" id="3.6.1.55" evidence="11"/>
<dbReference type="InterPro" id="IPR000086">
    <property type="entry name" value="NUDIX_hydrolase_dom"/>
</dbReference>
<evidence type="ECO:0000256" key="11">
    <source>
        <dbReference type="ARBA" id="ARBA00038905"/>
    </source>
</evidence>
<evidence type="ECO:0000256" key="8">
    <source>
        <dbReference type="ARBA" id="ARBA00022842"/>
    </source>
</evidence>
<keyword evidence="15" id="KW-1185">Reference proteome</keyword>